<keyword evidence="4" id="KW-1185">Reference proteome</keyword>
<dbReference type="SUPFAM" id="SSF56112">
    <property type="entry name" value="Protein kinase-like (PK-like)"/>
    <property type="match status" value="1"/>
</dbReference>
<dbReference type="GeneID" id="43586614"/>
<dbReference type="InterPro" id="IPR022991">
    <property type="entry name" value="Ribosomal_eL30_CS"/>
</dbReference>
<reference evidence="3" key="1">
    <citation type="submission" date="2017-08" db="EMBL/GenBank/DDBJ databases">
        <authorList>
            <person name="Cuomo C."/>
            <person name="Billmyre B."/>
            <person name="Heitman J."/>
        </authorList>
    </citation>
    <scope>NUCLEOTIDE SEQUENCE</scope>
    <source>
        <strain evidence="3">CBS 12478</strain>
    </source>
</reference>
<dbReference type="RefSeq" id="XP_065823066.1">
    <property type="nucleotide sequence ID" value="XM_065966994.1"/>
</dbReference>
<evidence type="ECO:0000313" key="4">
    <source>
        <dbReference type="Proteomes" id="UP000322225"/>
    </source>
</evidence>
<feature type="domain" description="Protein kinase" evidence="2">
    <location>
        <begin position="295"/>
        <end position="540"/>
    </location>
</feature>
<dbReference type="EMBL" id="CP144053">
    <property type="protein sequence ID" value="WWD17118.1"/>
    <property type="molecule type" value="Genomic_DNA"/>
</dbReference>
<feature type="compositionally biased region" description="Polar residues" evidence="1">
    <location>
        <begin position="122"/>
        <end position="134"/>
    </location>
</feature>
<accession>A0AAJ8LEH9</accession>
<dbReference type="PROSITE" id="PS50011">
    <property type="entry name" value="PROTEIN_KINASE_DOM"/>
    <property type="match status" value="1"/>
</dbReference>
<feature type="compositionally biased region" description="Basic and acidic residues" evidence="1">
    <location>
        <begin position="87"/>
        <end position="96"/>
    </location>
</feature>
<dbReference type="KEGG" id="ksn:43586614"/>
<gene>
    <name evidence="3" type="ORF">CI109_101555</name>
</gene>
<organism evidence="3 4">
    <name type="scientific">Kwoniella shandongensis</name>
    <dbReference type="NCBI Taxonomy" id="1734106"/>
    <lineage>
        <taxon>Eukaryota</taxon>
        <taxon>Fungi</taxon>
        <taxon>Dikarya</taxon>
        <taxon>Basidiomycota</taxon>
        <taxon>Agaricomycotina</taxon>
        <taxon>Tremellomycetes</taxon>
        <taxon>Tremellales</taxon>
        <taxon>Cryptococcaceae</taxon>
        <taxon>Kwoniella</taxon>
    </lineage>
</organism>
<name>A0AAJ8LEH9_9TREE</name>
<dbReference type="Proteomes" id="UP000322225">
    <property type="component" value="Chromosome 3"/>
</dbReference>
<dbReference type="PROSITE" id="PS00709">
    <property type="entry name" value="RIBOSOMAL_L30E_1"/>
    <property type="match status" value="1"/>
</dbReference>
<dbReference type="GO" id="GO:0005524">
    <property type="term" value="F:ATP binding"/>
    <property type="evidence" value="ECO:0007669"/>
    <property type="project" value="InterPro"/>
</dbReference>
<dbReference type="InterPro" id="IPR000719">
    <property type="entry name" value="Prot_kinase_dom"/>
</dbReference>
<dbReference type="GO" id="GO:0004672">
    <property type="term" value="F:protein kinase activity"/>
    <property type="evidence" value="ECO:0007669"/>
    <property type="project" value="InterPro"/>
</dbReference>
<dbReference type="InterPro" id="IPR011009">
    <property type="entry name" value="Kinase-like_dom_sf"/>
</dbReference>
<feature type="region of interest" description="Disordered" evidence="1">
    <location>
        <begin position="86"/>
        <end position="148"/>
    </location>
</feature>
<evidence type="ECO:0000256" key="1">
    <source>
        <dbReference type="SAM" id="MobiDB-lite"/>
    </source>
</evidence>
<sequence>MCEPPLPINSESVFPPSIPIPTSPASPHLQDPEPIILNLGIINPLGEEKQEKTLNSEIDNVVSQSGGDIAEPMQVVEVVLGDSENVDGPHVKRIKLDTPPTSDVLQPKRLTPPPAQPAAETQHGSEPSSDQSTIHPEDPASIGHEKDDNALSNYELLADQLRTGTLKPEAMDEKDRWKAYRVIVDQELGEAKSAITKSPSQMPPIASHEKAIVHSQDSMVVDSETVHPPELKWSKPKLRLSFSRRAAVSSQYAKRQFIFLPNETFILRPSNYFVPHTISVIASQPYLTECSEIMIELLDREGSGSLSDGYQGLLRTGKGGPAKKVIVKITCPGAFDLLHPRFTHASARKQVLKETTNYMSGLACLQGEVVPTFYGLWQMERQLSFRMKDGKRHQTAFSLFAAVLEDVGTDVKQYANCTSSSQIPLLLRMDILTLYAKLHERCILHHAYKPVHVRVSPNGQLRLIDFEKSDVVDDREGTVGVPGFYEMDEVKTFLSLNQSHIKEVLEKMDGGKGMTYQGCRFGTIRKWDPEAKGFTAGSYP</sequence>
<evidence type="ECO:0000259" key="2">
    <source>
        <dbReference type="PROSITE" id="PS50011"/>
    </source>
</evidence>
<evidence type="ECO:0000313" key="3">
    <source>
        <dbReference type="EMBL" id="WWD17118.1"/>
    </source>
</evidence>
<feature type="compositionally biased region" description="Basic and acidic residues" evidence="1">
    <location>
        <begin position="135"/>
        <end position="148"/>
    </location>
</feature>
<feature type="region of interest" description="Disordered" evidence="1">
    <location>
        <begin position="1"/>
        <end position="31"/>
    </location>
</feature>
<proteinExistence type="predicted"/>
<protein>
    <recommendedName>
        <fullName evidence="2">Protein kinase domain-containing protein</fullName>
    </recommendedName>
</protein>
<dbReference type="AlphaFoldDB" id="A0AAJ8LEH9"/>
<reference evidence="3" key="2">
    <citation type="submission" date="2024-01" db="EMBL/GenBank/DDBJ databases">
        <title>Comparative genomics of Cryptococcus and Kwoniella reveals pathogenesis evolution and contrasting modes of karyotype evolution via chromosome fusion or intercentromeric recombination.</title>
        <authorList>
            <person name="Coelho M.A."/>
            <person name="David-Palma M."/>
            <person name="Shea T."/>
            <person name="Bowers K."/>
            <person name="McGinley-Smith S."/>
            <person name="Mohammad A.W."/>
            <person name="Gnirke A."/>
            <person name="Yurkov A.M."/>
            <person name="Nowrousian M."/>
            <person name="Sun S."/>
            <person name="Cuomo C.A."/>
            <person name="Heitman J."/>
        </authorList>
    </citation>
    <scope>NUCLEOTIDE SEQUENCE</scope>
    <source>
        <strain evidence="3">CBS 12478</strain>
    </source>
</reference>